<organism evidence="3 4">
    <name type="scientific">Paenibacillus mendelii</name>
    <dbReference type="NCBI Taxonomy" id="206163"/>
    <lineage>
        <taxon>Bacteria</taxon>
        <taxon>Bacillati</taxon>
        <taxon>Bacillota</taxon>
        <taxon>Bacilli</taxon>
        <taxon>Bacillales</taxon>
        <taxon>Paenibacillaceae</taxon>
        <taxon>Paenibacillus</taxon>
    </lineage>
</organism>
<dbReference type="Proteomes" id="UP001589818">
    <property type="component" value="Unassembled WGS sequence"/>
</dbReference>
<dbReference type="SUPFAM" id="SSF53474">
    <property type="entry name" value="alpha/beta-Hydrolases"/>
    <property type="match status" value="1"/>
</dbReference>
<accession>A0ABV6J756</accession>
<evidence type="ECO:0000256" key="1">
    <source>
        <dbReference type="ARBA" id="ARBA00007169"/>
    </source>
</evidence>
<dbReference type="PANTHER" id="PTHR11487">
    <property type="entry name" value="THIOESTERASE"/>
    <property type="match status" value="1"/>
</dbReference>
<evidence type="ECO:0000313" key="4">
    <source>
        <dbReference type="Proteomes" id="UP001589818"/>
    </source>
</evidence>
<name>A0ABV6J756_9BACL</name>
<sequence length="233" mass="26534">MNKTLLYCFPYAGGSETIFYPWRKTLLPEIELRPVSYAGRGKRFHERCYAGMDEAVRDLYETVGAATGGRPYSFFGHSMGGLIAYELCRKIAEKGGSPPAHLFLSAVKAPDRIGGESFHSLPEDEFKKKLENLNGTPKEVLEDRGLMDLFLPIIRSDFKLMEEYRFAGGHERLNCPMTALYGEEDEIAHEEMLRWNSYTKGVFRLAGYPGDHFFIHRRRDAVVGLINETLVPR</sequence>
<dbReference type="InterPro" id="IPR012223">
    <property type="entry name" value="TEII"/>
</dbReference>
<dbReference type="PANTHER" id="PTHR11487:SF0">
    <property type="entry name" value="S-ACYL FATTY ACID SYNTHASE THIOESTERASE, MEDIUM CHAIN"/>
    <property type="match status" value="1"/>
</dbReference>
<reference evidence="3 4" key="1">
    <citation type="submission" date="2024-09" db="EMBL/GenBank/DDBJ databases">
        <authorList>
            <person name="Sun Q."/>
            <person name="Mori K."/>
        </authorList>
    </citation>
    <scope>NUCLEOTIDE SEQUENCE [LARGE SCALE GENOMIC DNA]</scope>
    <source>
        <strain evidence="3 4">CCM 4839</strain>
    </source>
</reference>
<evidence type="ECO:0000313" key="3">
    <source>
        <dbReference type="EMBL" id="MFC0391711.1"/>
    </source>
</evidence>
<comment type="similarity">
    <text evidence="1">Belongs to the thioesterase family.</text>
</comment>
<dbReference type="InterPro" id="IPR029058">
    <property type="entry name" value="AB_hydrolase_fold"/>
</dbReference>
<dbReference type="Gene3D" id="3.40.50.1820">
    <property type="entry name" value="alpha/beta hydrolase"/>
    <property type="match status" value="1"/>
</dbReference>
<dbReference type="InterPro" id="IPR001031">
    <property type="entry name" value="Thioesterase"/>
</dbReference>
<gene>
    <name evidence="3" type="ORF">ACFFJ8_10075</name>
</gene>
<dbReference type="RefSeq" id="WP_204821142.1">
    <property type="nucleotide sequence ID" value="NZ_JANHOF010000011.1"/>
</dbReference>
<proteinExistence type="inferred from homology"/>
<evidence type="ECO:0000259" key="2">
    <source>
        <dbReference type="Pfam" id="PF00975"/>
    </source>
</evidence>
<keyword evidence="4" id="KW-1185">Reference proteome</keyword>
<feature type="domain" description="Thioesterase" evidence="2">
    <location>
        <begin position="6"/>
        <end position="228"/>
    </location>
</feature>
<comment type="caution">
    <text evidence="3">The sequence shown here is derived from an EMBL/GenBank/DDBJ whole genome shotgun (WGS) entry which is preliminary data.</text>
</comment>
<dbReference type="EMBL" id="JBHLVF010000012">
    <property type="protein sequence ID" value="MFC0391711.1"/>
    <property type="molecule type" value="Genomic_DNA"/>
</dbReference>
<protein>
    <submittedName>
        <fullName evidence="3">Thioesterase II family protein</fullName>
    </submittedName>
</protein>
<dbReference type="Pfam" id="PF00975">
    <property type="entry name" value="Thioesterase"/>
    <property type="match status" value="1"/>
</dbReference>